<dbReference type="EMBL" id="JAEUBD010001571">
    <property type="protein sequence ID" value="KAH3658736.1"/>
    <property type="molecule type" value="Genomic_DNA"/>
</dbReference>
<evidence type="ECO:0000313" key="2">
    <source>
        <dbReference type="Proteomes" id="UP000788993"/>
    </source>
</evidence>
<evidence type="ECO:0000313" key="1">
    <source>
        <dbReference type="EMBL" id="KAH3658736.1"/>
    </source>
</evidence>
<comment type="caution">
    <text evidence="1">The sequence shown here is derived from an EMBL/GenBank/DDBJ whole genome shotgun (WGS) entry which is preliminary data.</text>
</comment>
<reference evidence="1" key="2">
    <citation type="submission" date="2021-01" db="EMBL/GenBank/DDBJ databases">
        <authorList>
            <person name="Schikora-Tamarit M.A."/>
        </authorList>
    </citation>
    <scope>NUCLEOTIDE SEQUENCE</scope>
    <source>
        <strain evidence="1">NCAIM Y.01608</strain>
    </source>
</reference>
<sequence length="145" mass="16612">MSFKQELKLIKLLECEPLPRQVGRRVSNLLSKFSLINDSNKNGSFSKLFTTLEIASHALSTLVESEYSMATRSMMGKTSRISSNLDFGTYFKEFAAMERAFRCAWIVKKSKYMRHAGRQFFISMSLPQSREIISRVCRACSARSM</sequence>
<dbReference type="Proteomes" id="UP000788993">
    <property type="component" value="Unassembled WGS sequence"/>
</dbReference>
<protein>
    <submittedName>
        <fullName evidence="1">Uncharacterized protein</fullName>
    </submittedName>
</protein>
<accession>A0A9P8NT42</accession>
<proteinExistence type="predicted"/>
<gene>
    <name evidence="1" type="ORF">OGATHE_006461</name>
</gene>
<keyword evidence="2" id="KW-1185">Reference proteome</keyword>
<name>A0A9P8NT42_9ASCO</name>
<reference evidence="1" key="1">
    <citation type="journal article" date="2021" name="Open Biol.">
        <title>Shared evolutionary footprints suggest mitochondrial oxidative damage underlies multiple complex I losses in fungi.</title>
        <authorList>
            <person name="Schikora-Tamarit M.A."/>
            <person name="Marcet-Houben M."/>
            <person name="Nosek J."/>
            <person name="Gabaldon T."/>
        </authorList>
    </citation>
    <scope>NUCLEOTIDE SEQUENCE</scope>
    <source>
        <strain evidence="1">NCAIM Y.01608</strain>
    </source>
</reference>
<dbReference type="AlphaFoldDB" id="A0A9P8NT42"/>
<organism evidence="1 2">
    <name type="scientific">Ogataea polymorpha</name>
    <dbReference type="NCBI Taxonomy" id="460523"/>
    <lineage>
        <taxon>Eukaryota</taxon>
        <taxon>Fungi</taxon>
        <taxon>Dikarya</taxon>
        <taxon>Ascomycota</taxon>
        <taxon>Saccharomycotina</taxon>
        <taxon>Pichiomycetes</taxon>
        <taxon>Pichiales</taxon>
        <taxon>Pichiaceae</taxon>
        <taxon>Ogataea</taxon>
    </lineage>
</organism>